<comment type="caution">
    <text evidence="2">The sequence shown here is derived from an EMBL/GenBank/DDBJ whole genome shotgun (WGS) entry which is preliminary data.</text>
</comment>
<feature type="region of interest" description="Disordered" evidence="1">
    <location>
        <begin position="27"/>
        <end position="206"/>
    </location>
</feature>
<feature type="compositionally biased region" description="Basic and acidic residues" evidence="1">
    <location>
        <begin position="292"/>
        <end position="304"/>
    </location>
</feature>
<accession>A0A8K0J1X1</accession>
<proteinExistence type="predicted"/>
<evidence type="ECO:0000256" key="1">
    <source>
        <dbReference type="SAM" id="MobiDB-lite"/>
    </source>
</evidence>
<feature type="compositionally biased region" description="Polar residues" evidence="1">
    <location>
        <begin position="76"/>
        <end position="92"/>
    </location>
</feature>
<feature type="compositionally biased region" description="Low complexity" evidence="1">
    <location>
        <begin position="151"/>
        <end position="181"/>
    </location>
</feature>
<sequence>MDYDNVGHRYETRGSFHKLLSRIDANDAQNCSESSPSLHSARPGFTDGASGQFSFKNDEPPEGDTISSLIPMASPGSLSSTTQVILSSPSFLSNRPNASLSPSPSSQDSISRTTLSPSNSMGAARLTSSKASSPSNDKILPDPSSDDPSSDDPSSNYPSSNYPSSNYPSSNYPSSDDPSSDAPLADQKKTKNWETSSEANDRKDIDIKAISDSDDILGPFAHELQDSTREKLRRGALALRDKFGEVCPLLMAQLFWANSTLGASRWPELDQGERSIKRLRKESFDLERVKERREREDAYKREMEESPPATERNIERMRNKRRKVMRTRHGRGRVSTDVSLERT</sequence>
<name>A0A8K0J1X1_9HYPO</name>
<feature type="compositionally biased region" description="Low complexity" evidence="1">
    <location>
        <begin position="93"/>
        <end position="111"/>
    </location>
</feature>
<feature type="region of interest" description="Disordered" evidence="1">
    <location>
        <begin position="292"/>
        <end position="343"/>
    </location>
</feature>
<dbReference type="EMBL" id="SRPY01000767">
    <property type="protein sequence ID" value="KAG5918069.1"/>
    <property type="molecule type" value="Genomic_DNA"/>
</dbReference>
<evidence type="ECO:0000313" key="2">
    <source>
        <dbReference type="EMBL" id="KAG5918069.1"/>
    </source>
</evidence>
<evidence type="ECO:0000313" key="3">
    <source>
        <dbReference type="Proteomes" id="UP000811619"/>
    </source>
</evidence>
<dbReference type="OrthoDB" id="4961554at2759"/>
<protein>
    <submittedName>
        <fullName evidence="2">Uncharacterized protein</fullName>
    </submittedName>
</protein>
<gene>
    <name evidence="2" type="ORF">E4U42_007005</name>
</gene>
<keyword evidence="3" id="KW-1185">Reference proteome</keyword>
<feature type="compositionally biased region" description="Polar residues" evidence="1">
    <location>
        <begin position="112"/>
        <end position="136"/>
    </location>
</feature>
<feature type="compositionally biased region" description="Basic residues" evidence="1">
    <location>
        <begin position="318"/>
        <end position="332"/>
    </location>
</feature>
<reference evidence="2" key="1">
    <citation type="journal article" date="2020" name="bioRxiv">
        <title>Whole genome comparisons of ergot fungi reveals the divergence and evolution of species within the genus Claviceps are the result of varying mechanisms driving genome evolution and host range expansion.</title>
        <authorList>
            <person name="Wyka S.A."/>
            <person name="Mondo S.J."/>
            <person name="Liu M."/>
            <person name="Dettman J."/>
            <person name="Nalam V."/>
            <person name="Broders K.D."/>
        </authorList>
    </citation>
    <scope>NUCLEOTIDE SEQUENCE</scope>
    <source>
        <strain evidence="2">CCC 489</strain>
    </source>
</reference>
<organism evidence="2 3">
    <name type="scientific">Claviceps africana</name>
    <dbReference type="NCBI Taxonomy" id="83212"/>
    <lineage>
        <taxon>Eukaryota</taxon>
        <taxon>Fungi</taxon>
        <taxon>Dikarya</taxon>
        <taxon>Ascomycota</taxon>
        <taxon>Pezizomycotina</taxon>
        <taxon>Sordariomycetes</taxon>
        <taxon>Hypocreomycetidae</taxon>
        <taxon>Hypocreales</taxon>
        <taxon>Clavicipitaceae</taxon>
        <taxon>Claviceps</taxon>
    </lineage>
</organism>
<dbReference type="AlphaFoldDB" id="A0A8K0J1X1"/>
<feature type="compositionally biased region" description="Polar residues" evidence="1">
    <location>
        <begin position="27"/>
        <end position="38"/>
    </location>
</feature>
<dbReference type="Proteomes" id="UP000811619">
    <property type="component" value="Unassembled WGS sequence"/>
</dbReference>